<evidence type="ECO:0000256" key="6">
    <source>
        <dbReference type="ARBA" id="ARBA00022989"/>
    </source>
</evidence>
<dbReference type="GO" id="GO:0019031">
    <property type="term" value="C:viral envelope"/>
    <property type="evidence" value="ECO:0007669"/>
    <property type="project" value="UniProtKB-KW"/>
</dbReference>
<dbReference type="OrthoDB" id="21147at10239"/>
<keyword evidence="2 9" id="KW-0812">Transmembrane</keyword>
<keyword evidence="5" id="KW-0261">Viral envelope protein</keyword>
<name>A0A068ERZ2_9RHAB</name>
<reference evidence="12 13" key="1">
    <citation type="journal article" date="2014" name="Emerg. Infect. Dis.">
        <title>Genetic relatedness of dolphin rhabdovirus with fish rhabdoviruses.</title>
        <authorList>
            <person name="Siegers J.Y."/>
            <person name="van de Bildt M.W."/>
            <person name="van Elk C.E."/>
            <person name="Schurch A.C."/>
            <person name="Tordo N."/>
            <person name="Kuiken T."/>
            <person name="Bodewes R."/>
            <person name="Osterhaus A.D."/>
        </authorList>
    </citation>
    <scope>NUCLEOTIDE SEQUENCE [LARGE SCALE GENOMIC DNA]</scope>
    <source>
        <strain evidence="12">PxV1 1992</strain>
    </source>
</reference>
<dbReference type="RefSeq" id="YP_009094475.1">
    <property type="nucleotide sequence ID" value="NC_025406.1"/>
</dbReference>
<dbReference type="Pfam" id="PF00974">
    <property type="entry name" value="Rhabdo_glycop_FD"/>
    <property type="match status" value="1"/>
</dbReference>
<evidence type="ECO:0000256" key="3">
    <source>
        <dbReference type="ARBA" id="ARBA00022729"/>
    </source>
</evidence>
<keyword evidence="3" id="KW-0732">Signal</keyword>
<organism evidence="12 13">
    <name type="scientific">Dolphin rhabdovirus</name>
    <dbReference type="NCBI Taxonomy" id="1511639"/>
    <lineage>
        <taxon>Viruses</taxon>
        <taxon>Riboviria</taxon>
        <taxon>Orthornavirae</taxon>
        <taxon>Negarnaviricota</taxon>
        <taxon>Haploviricotina</taxon>
        <taxon>Monjiviricetes</taxon>
        <taxon>Mononegavirales</taxon>
        <taxon>Rhabdoviridae</taxon>
        <taxon>Alpharhabdovirinae</taxon>
        <taxon>Cetarhavirus</taxon>
        <taxon>Cetarhavirus laganorhynchus</taxon>
    </lineage>
</organism>
<keyword evidence="6 9" id="KW-1133">Transmembrane helix</keyword>
<dbReference type="Pfam" id="PF24833">
    <property type="entry name" value="Rhabdo_glycop_CD"/>
    <property type="match status" value="1"/>
</dbReference>
<feature type="domain" description="Spike glycoprotein G central" evidence="11">
    <location>
        <begin position="265"/>
        <end position="389"/>
    </location>
</feature>
<evidence type="ECO:0000256" key="8">
    <source>
        <dbReference type="ARBA" id="ARBA00023180"/>
    </source>
</evidence>
<accession>A0A068ERZ2</accession>
<proteinExistence type="predicted"/>
<evidence type="ECO:0000256" key="9">
    <source>
        <dbReference type="SAM" id="Phobius"/>
    </source>
</evidence>
<evidence type="ECO:0000256" key="5">
    <source>
        <dbReference type="ARBA" id="ARBA00022879"/>
    </source>
</evidence>
<feature type="domain" description="Spike glycoprotein fusion" evidence="10">
    <location>
        <begin position="68"/>
        <end position="166"/>
    </location>
</feature>
<keyword evidence="13" id="KW-1185">Reference proteome</keyword>
<keyword evidence="7 9" id="KW-0472">Membrane</keyword>
<keyword evidence="4" id="KW-0946">Virion</keyword>
<evidence type="ECO:0000256" key="2">
    <source>
        <dbReference type="ARBA" id="ARBA00022692"/>
    </source>
</evidence>
<dbReference type="EMBL" id="KF958252">
    <property type="protein sequence ID" value="AID53191.1"/>
    <property type="molecule type" value="Viral_cRNA"/>
</dbReference>
<comment type="subcellular location">
    <subcellularLocation>
        <location evidence="1">Virion membrane</location>
        <topology evidence="1">Single-pass type I membrane protein</topology>
    </subcellularLocation>
</comment>
<dbReference type="Gene3D" id="2.30.29.130">
    <property type="match status" value="1"/>
</dbReference>
<evidence type="ECO:0000259" key="11">
    <source>
        <dbReference type="Pfam" id="PF24833"/>
    </source>
</evidence>
<evidence type="ECO:0000256" key="1">
    <source>
        <dbReference type="ARBA" id="ARBA00004563"/>
    </source>
</evidence>
<dbReference type="GeneID" id="21011923"/>
<dbReference type="Proteomes" id="UP000097858">
    <property type="component" value="Segment"/>
</dbReference>
<evidence type="ECO:0000256" key="4">
    <source>
        <dbReference type="ARBA" id="ARBA00022844"/>
    </source>
</evidence>
<sequence length="530" mass="59581">MYIHILLMILVSGVFGTVIFVPTGKLNWTPDSIHNLTCPSYIKIYEGHPKQMRYAVYTAPADKEMYRDGFICATTTWSVTCDFRWYGSKYISHEVVVKRTTPDQCKFAIKEYQEGLPELPTMPAESCGWNNVLTESKDYVTVTPHSVRLDPYGMVYVDSEFKDGRCSEQVCQTPNHRGIWLPKTDKGDQCSQVSASMVTLSPNRPDGKWTSSTILVSGTKELQLSKACKLSFCGKDGFRFANGEWFSFLGGLEKGIEEIVKTLDRCPMDTIIHTHNSHSDLSRIEAIAYENALQVNCYQELRRASETKKVSNFLLSFFTPLHEGLGIAHRINKGQLETASAYYTRVKLADHPTLDNLGMNSKGQTVSYKDLVPVTTEKGSGMSLFNGNTVKDGKINWVLSTIQQSIIKDLEEDTFGAEFIQHPHAKHLPSYLNETIIKEKGQGTPGDVITSIKHWAGGLWQSISASLFIGLLLILIGLVIFKVLIKYLFKCPRSSEKIRTPHIEEMGLMRTEAETLNSRTTPALSWFEIV</sequence>
<dbReference type="GO" id="GO:0055036">
    <property type="term" value="C:virion membrane"/>
    <property type="evidence" value="ECO:0007669"/>
    <property type="project" value="UniProtKB-SubCell"/>
</dbReference>
<dbReference type="InterPro" id="IPR055447">
    <property type="entry name" value="Rhabdo_glycop_CD"/>
</dbReference>
<keyword evidence="8" id="KW-0325">Glycoprotein</keyword>
<feature type="transmembrane region" description="Helical" evidence="9">
    <location>
        <begin position="467"/>
        <end position="489"/>
    </location>
</feature>
<dbReference type="SUPFAM" id="SSF161008">
    <property type="entry name" value="Viral glycoprotein ectodomain-like"/>
    <property type="match status" value="1"/>
</dbReference>
<protein>
    <submittedName>
        <fullName evidence="12">Glycoprotein</fullName>
    </submittedName>
</protein>
<evidence type="ECO:0000313" key="12">
    <source>
        <dbReference type="EMBL" id="AID53191.1"/>
    </source>
</evidence>
<dbReference type="InterPro" id="IPR001903">
    <property type="entry name" value="Rhabdo_glycop_FD"/>
</dbReference>
<evidence type="ECO:0000313" key="13">
    <source>
        <dbReference type="Proteomes" id="UP000097858"/>
    </source>
</evidence>
<dbReference type="KEGG" id="vg:21011923"/>
<evidence type="ECO:0000256" key="7">
    <source>
        <dbReference type="ARBA" id="ARBA00023136"/>
    </source>
</evidence>
<evidence type="ECO:0000259" key="10">
    <source>
        <dbReference type="Pfam" id="PF00974"/>
    </source>
</evidence>